<accession>T0QK52</accession>
<dbReference type="InterPro" id="IPR000306">
    <property type="entry name" value="Znf_FYVE"/>
</dbReference>
<dbReference type="InterPro" id="IPR017455">
    <property type="entry name" value="Znf_FYVE-rel"/>
</dbReference>
<dbReference type="SMART" id="SM00064">
    <property type="entry name" value="FYVE"/>
    <property type="match status" value="1"/>
</dbReference>
<evidence type="ECO:0000313" key="8">
    <source>
        <dbReference type="Proteomes" id="UP000030762"/>
    </source>
</evidence>
<dbReference type="STRING" id="1156394.T0QK52"/>
<dbReference type="Proteomes" id="UP000030762">
    <property type="component" value="Unassembled WGS sequence"/>
</dbReference>
<dbReference type="Pfam" id="PF01590">
    <property type="entry name" value="GAF"/>
    <property type="match status" value="1"/>
</dbReference>
<feature type="domain" description="FYVE-type" evidence="6">
    <location>
        <begin position="30"/>
        <end position="96"/>
    </location>
</feature>
<keyword evidence="3" id="KW-0862">Zinc</keyword>
<dbReference type="GO" id="GO:0008270">
    <property type="term" value="F:zinc ion binding"/>
    <property type="evidence" value="ECO:0007669"/>
    <property type="project" value="UniProtKB-KW"/>
</dbReference>
<dbReference type="VEuPathDB" id="FungiDB:SDRG_07322"/>
<dbReference type="InterPro" id="IPR013083">
    <property type="entry name" value="Znf_RING/FYVE/PHD"/>
</dbReference>
<dbReference type="Gene3D" id="3.30.450.40">
    <property type="match status" value="1"/>
</dbReference>
<evidence type="ECO:0000313" key="7">
    <source>
        <dbReference type="EMBL" id="EQC35086.1"/>
    </source>
</evidence>
<dbReference type="EMBL" id="JH767152">
    <property type="protein sequence ID" value="EQC35086.1"/>
    <property type="molecule type" value="Genomic_DNA"/>
</dbReference>
<dbReference type="eggNOG" id="ENOG502S4AT">
    <property type="taxonomic scope" value="Eukaryota"/>
</dbReference>
<dbReference type="PROSITE" id="PS50178">
    <property type="entry name" value="ZF_FYVE"/>
    <property type="match status" value="1"/>
</dbReference>
<reference evidence="7 8" key="1">
    <citation type="submission" date="2012-04" db="EMBL/GenBank/DDBJ databases">
        <title>The Genome Sequence of Saprolegnia declina VS20.</title>
        <authorList>
            <consortium name="The Broad Institute Genome Sequencing Platform"/>
            <person name="Russ C."/>
            <person name="Nusbaum C."/>
            <person name="Tyler B."/>
            <person name="van West P."/>
            <person name="Dieguez-Uribeondo J."/>
            <person name="de Bruijn I."/>
            <person name="Tripathy S."/>
            <person name="Jiang R."/>
            <person name="Young S.K."/>
            <person name="Zeng Q."/>
            <person name="Gargeya S."/>
            <person name="Fitzgerald M."/>
            <person name="Haas B."/>
            <person name="Abouelleil A."/>
            <person name="Alvarado L."/>
            <person name="Arachchi H.M."/>
            <person name="Berlin A."/>
            <person name="Chapman S.B."/>
            <person name="Goldberg J."/>
            <person name="Griggs A."/>
            <person name="Gujja S."/>
            <person name="Hansen M."/>
            <person name="Howarth C."/>
            <person name="Imamovic A."/>
            <person name="Larimer J."/>
            <person name="McCowen C."/>
            <person name="Montmayeur A."/>
            <person name="Murphy C."/>
            <person name="Neiman D."/>
            <person name="Pearson M."/>
            <person name="Priest M."/>
            <person name="Roberts A."/>
            <person name="Saif S."/>
            <person name="Shea T."/>
            <person name="Sisk P."/>
            <person name="Sykes S."/>
            <person name="Wortman J."/>
            <person name="Nusbaum C."/>
            <person name="Birren B."/>
        </authorList>
    </citation>
    <scope>NUCLEOTIDE SEQUENCE [LARGE SCALE GENOMIC DNA]</scope>
    <source>
        <strain evidence="7 8">VS20</strain>
    </source>
</reference>
<organism evidence="7 8">
    <name type="scientific">Saprolegnia diclina (strain VS20)</name>
    <dbReference type="NCBI Taxonomy" id="1156394"/>
    <lineage>
        <taxon>Eukaryota</taxon>
        <taxon>Sar</taxon>
        <taxon>Stramenopiles</taxon>
        <taxon>Oomycota</taxon>
        <taxon>Saprolegniomycetes</taxon>
        <taxon>Saprolegniales</taxon>
        <taxon>Saprolegniaceae</taxon>
        <taxon>Saprolegnia</taxon>
    </lineage>
</organism>
<dbReference type="Pfam" id="PF01363">
    <property type="entry name" value="FYVE"/>
    <property type="match status" value="1"/>
</dbReference>
<dbReference type="AlphaFoldDB" id="T0QK52"/>
<name>T0QK52_SAPDV</name>
<dbReference type="SUPFAM" id="SSF57903">
    <property type="entry name" value="FYVE/PHD zinc finger"/>
    <property type="match status" value="1"/>
</dbReference>
<dbReference type="PANTHER" id="PTHR43102:SF2">
    <property type="entry name" value="GAF DOMAIN-CONTAINING PROTEIN"/>
    <property type="match status" value="1"/>
</dbReference>
<evidence type="ECO:0000259" key="6">
    <source>
        <dbReference type="PROSITE" id="PS50178"/>
    </source>
</evidence>
<dbReference type="Gene3D" id="3.30.40.10">
    <property type="entry name" value="Zinc/RING finger domain, C3HC4 (zinc finger)"/>
    <property type="match status" value="1"/>
</dbReference>
<evidence type="ECO:0000256" key="5">
    <source>
        <dbReference type="SAM" id="MobiDB-lite"/>
    </source>
</evidence>
<dbReference type="CDD" id="cd00065">
    <property type="entry name" value="FYVE_like_SF"/>
    <property type="match status" value="1"/>
</dbReference>
<protein>
    <recommendedName>
        <fullName evidence="6">FYVE-type domain-containing protein</fullName>
    </recommendedName>
</protein>
<dbReference type="InterPro" id="IPR011011">
    <property type="entry name" value="Znf_FYVE_PHD"/>
</dbReference>
<evidence type="ECO:0000256" key="3">
    <source>
        <dbReference type="ARBA" id="ARBA00022833"/>
    </source>
</evidence>
<dbReference type="GeneID" id="19948049"/>
<keyword evidence="8" id="KW-1185">Reference proteome</keyword>
<dbReference type="InParanoid" id="T0QK52"/>
<dbReference type="SUPFAM" id="SSF55781">
    <property type="entry name" value="GAF domain-like"/>
    <property type="match status" value="1"/>
</dbReference>
<feature type="region of interest" description="Disordered" evidence="5">
    <location>
        <begin position="135"/>
        <end position="164"/>
    </location>
</feature>
<keyword evidence="1" id="KW-0479">Metal-binding</keyword>
<proteinExistence type="predicted"/>
<evidence type="ECO:0000256" key="1">
    <source>
        <dbReference type="ARBA" id="ARBA00022723"/>
    </source>
</evidence>
<dbReference type="OMA" id="HTYFNAP"/>
<evidence type="ECO:0000256" key="2">
    <source>
        <dbReference type="ARBA" id="ARBA00022771"/>
    </source>
</evidence>
<dbReference type="InterPro" id="IPR029016">
    <property type="entry name" value="GAF-like_dom_sf"/>
</dbReference>
<gene>
    <name evidence="7" type="ORF">SDRG_07322</name>
</gene>
<keyword evidence="2 4" id="KW-0863">Zinc-finger</keyword>
<evidence type="ECO:0000256" key="4">
    <source>
        <dbReference type="PROSITE-ProRule" id="PRU00091"/>
    </source>
</evidence>
<dbReference type="InterPro" id="IPR003018">
    <property type="entry name" value="GAF"/>
</dbReference>
<dbReference type="PANTHER" id="PTHR43102">
    <property type="entry name" value="SLR1143 PROTEIN"/>
    <property type="match status" value="1"/>
</dbReference>
<sequence>MRRSSSMQVHCALPPPVLARLVDRHHWVHPLARTRCHACKASLLLFWKKRNCYLCGQVVCASCRQHLIIEQPSTANSNSNGPLHARVCTECHHTYFNAPERANHHIPPPETAPVKPRETTSIELPDLPTRRLYQPRMNARPPQRPTRKSAFESPRRQSTTPKKRAWPYQWCPPPVVPHEGKRLRALKDLRILDTPPSEIYDVLCALAAKTYACPIAGITFLDAKRQWFKARVGLKQAEIARDVALCAHAIASPTPLVVLDTTLDDRFGQNPLVTGPASFRFLASAPVRFSGHVVGTVMVADTHVRSFCDASELVHVATALERILQEHAEATRHAAVSTNVLEEPKCHE</sequence>
<dbReference type="RefSeq" id="XP_008611370.1">
    <property type="nucleotide sequence ID" value="XM_008613148.1"/>
</dbReference>
<dbReference type="OrthoDB" id="303614at2759"/>